<name>A0A840WZK0_9RHOB</name>
<organism evidence="2 3">
    <name type="scientific">Rubricella aquisinus</name>
    <dbReference type="NCBI Taxonomy" id="2028108"/>
    <lineage>
        <taxon>Bacteria</taxon>
        <taxon>Pseudomonadati</taxon>
        <taxon>Pseudomonadota</taxon>
        <taxon>Alphaproteobacteria</taxon>
        <taxon>Rhodobacterales</taxon>
        <taxon>Paracoccaceae</taxon>
        <taxon>Rubricella</taxon>
    </lineage>
</organism>
<dbReference type="Proteomes" id="UP000553766">
    <property type="component" value="Unassembled WGS sequence"/>
</dbReference>
<evidence type="ECO:0000313" key="3">
    <source>
        <dbReference type="Proteomes" id="UP000553766"/>
    </source>
</evidence>
<keyword evidence="3" id="KW-1185">Reference proteome</keyword>
<feature type="compositionally biased region" description="Basic residues" evidence="1">
    <location>
        <begin position="30"/>
        <end position="39"/>
    </location>
</feature>
<proteinExistence type="predicted"/>
<protein>
    <submittedName>
        <fullName evidence="2">Uncharacterized protein</fullName>
    </submittedName>
</protein>
<dbReference type="RefSeq" id="WP_184012313.1">
    <property type="nucleotide sequence ID" value="NZ_JACIJS010000007.1"/>
</dbReference>
<dbReference type="EMBL" id="JACIJS010000007">
    <property type="protein sequence ID" value="MBB5516580.1"/>
    <property type="molecule type" value="Genomic_DNA"/>
</dbReference>
<dbReference type="AlphaFoldDB" id="A0A840WZK0"/>
<evidence type="ECO:0000313" key="2">
    <source>
        <dbReference type="EMBL" id="MBB5516580.1"/>
    </source>
</evidence>
<feature type="region of interest" description="Disordered" evidence="1">
    <location>
        <begin position="1"/>
        <end position="57"/>
    </location>
</feature>
<gene>
    <name evidence="2" type="ORF">FHS89_002611</name>
</gene>
<comment type="caution">
    <text evidence="2">The sequence shown here is derived from an EMBL/GenBank/DDBJ whole genome shotgun (WGS) entry which is preliminary data.</text>
</comment>
<accession>A0A840WZK0</accession>
<evidence type="ECO:0000256" key="1">
    <source>
        <dbReference type="SAM" id="MobiDB-lite"/>
    </source>
</evidence>
<sequence>MAPQKDTKSNGTELSDAREERLRAALRANLQRRKVQKRARATESQTDEQTERTEKPE</sequence>
<reference evidence="2 3" key="1">
    <citation type="submission" date="2020-08" db="EMBL/GenBank/DDBJ databases">
        <title>Genomic Encyclopedia of Type Strains, Phase IV (KMG-IV): sequencing the most valuable type-strain genomes for metagenomic binning, comparative biology and taxonomic classification.</title>
        <authorList>
            <person name="Goeker M."/>
        </authorList>
    </citation>
    <scope>NUCLEOTIDE SEQUENCE [LARGE SCALE GENOMIC DNA]</scope>
    <source>
        <strain evidence="2 3">DSM 103377</strain>
    </source>
</reference>